<feature type="transmembrane region" description="Helical" evidence="12">
    <location>
        <begin position="110"/>
        <end position="130"/>
    </location>
</feature>
<feature type="compositionally biased region" description="Polar residues" evidence="11">
    <location>
        <begin position="835"/>
        <end position="847"/>
    </location>
</feature>
<comment type="function">
    <text evidence="10">Phosphorylation of dTMP to form dTDP in both de novo and salvage pathways of dTTP synthesis.</text>
</comment>
<evidence type="ECO:0000313" key="14">
    <source>
        <dbReference type="EMBL" id="MBD8020536.1"/>
    </source>
</evidence>
<dbReference type="PANTHER" id="PTHR10344">
    <property type="entry name" value="THYMIDYLATE KINASE"/>
    <property type="match status" value="1"/>
</dbReference>
<dbReference type="EMBL" id="JACSPY010000005">
    <property type="protein sequence ID" value="MBD8020536.1"/>
    <property type="molecule type" value="Genomic_DNA"/>
</dbReference>
<feature type="transmembrane region" description="Helical" evidence="12">
    <location>
        <begin position="391"/>
        <end position="411"/>
    </location>
</feature>
<evidence type="ECO:0000256" key="4">
    <source>
        <dbReference type="ARBA" id="ARBA00022679"/>
    </source>
</evidence>
<dbReference type="NCBIfam" id="TIGR00041">
    <property type="entry name" value="DTMP_kinase"/>
    <property type="match status" value="1"/>
</dbReference>
<feature type="transmembrane region" description="Helical" evidence="12">
    <location>
        <begin position="245"/>
        <end position="264"/>
    </location>
</feature>
<feature type="region of interest" description="Disordered" evidence="11">
    <location>
        <begin position="671"/>
        <end position="770"/>
    </location>
</feature>
<feature type="transmembrane region" description="Helical" evidence="12">
    <location>
        <begin position="76"/>
        <end position="98"/>
    </location>
</feature>
<feature type="transmembrane region" description="Helical" evidence="12">
    <location>
        <begin position="196"/>
        <end position="215"/>
    </location>
</feature>
<comment type="caution">
    <text evidence="14">The sequence shown here is derived from an EMBL/GenBank/DDBJ whole genome shotgun (WGS) entry which is preliminary data.</text>
</comment>
<dbReference type="RefSeq" id="WP_191725990.1">
    <property type="nucleotide sequence ID" value="NZ_JACSPY010000005.1"/>
</dbReference>
<dbReference type="GO" id="GO:0004798">
    <property type="term" value="F:dTMP kinase activity"/>
    <property type="evidence" value="ECO:0007669"/>
    <property type="project" value="UniProtKB-EC"/>
</dbReference>
<keyword evidence="7 10" id="KW-0418">Kinase</keyword>
<comment type="catalytic activity">
    <reaction evidence="9 10">
        <text>dTMP + ATP = dTDP + ADP</text>
        <dbReference type="Rhea" id="RHEA:13517"/>
        <dbReference type="ChEBI" id="CHEBI:30616"/>
        <dbReference type="ChEBI" id="CHEBI:58369"/>
        <dbReference type="ChEBI" id="CHEBI:63528"/>
        <dbReference type="ChEBI" id="CHEBI:456216"/>
        <dbReference type="EC" id="2.7.4.9"/>
    </reaction>
</comment>
<evidence type="ECO:0000256" key="11">
    <source>
        <dbReference type="SAM" id="MobiDB-lite"/>
    </source>
</evidence>
<organism evidence="14 15">
    <name type="scientific">Brevibacterium gallinarum</name>
    <dbReference type="NCBI Taxonomy" id="2762220"/>
    <lineage>
        <taxon>Bacteria</taxon>
        <taxon>Bacillati</taxon>
        <taxon>Actinomycetota</taxon>
        <taxon>Actinomycetes</taxon>
        <taxon>Micrococcales</taxon>
        <taxon>Brevibacteriaceae</taxon>
        <taxon>Brevibacterium</taxon>
    </lineage>
</organism>
<evidence type="ECO:0000256" key="8">
    <source>
        <dbReference type="ARBA" id="ARBA00022840"/>
    </source>
</evidence>
<keyword evidence="12" id="KW-1133">Transmembrane helix</keyword>
<feature type="transmembrane region" description="Helical" evidence="12">
    <location>
        <begin position="329"/>
        <end position="346"/>
    </location>
</feature>
<evidence type="ECO:0000256" key="6">
    <source>
        <dbReference type="ARBA" id="ARBA00022741"/>
    </source>
</evidence>
<keyword evidence="12" id="KW-0812">Transmembrane</keyword>
<dbReference type="InterPro" id="IPR027417">
    <property type="entry name" value="P-loop_NTPase"/>
</dbReference>
<evidence type="ECO:0000256" key="7">
    <source>
        <dbReference type="ARBA" id="ARBA00022777"/>
    </source>
</evidence>
<dbReference type="HAMAP" id="MF_00165">
    <property type="entry name" value="Thymidylate_kinase"/>
    <property type="match status" value="1"/>
</dbReference>
<dbReference type="InterPro" id="IPR039430">
    <property type="entry name" value="Thymidylate_kin-like_dom"/>
</dbReference>
<evidence type="ECO:0000256" key="9">
    <source>
        <dbReference type="ARBA" id="ARBA00048743"/>
    </source>
</evidence>
<keyword evidence="4 10" id="KW-0808">Transferase</keyword>
<gene>
    <name evidence="10 14" type="primary">tmk</name>
    <name evidence="14" type="ORF">H9634_07065</name>
</gene>
<dbReference type="CDD" id="cd01672">
    <property type="entry name" value="TMPK"/>
    <property type="match status" value="1"/>
</dbReference>
<feature type="transmembrane region" description="Helical" evidence="12">
    <location>
        <begin position="305"/>
        <end position="323"/>
    </location>
</feature>
<keyword evidence="6 10" id="KW-0547">Nucleotide-binding</keyword>
<comment type="similarity">
    <text evidence="1 10">Belongs to the thymidylate kinase family.</text>
</comment>
<reference evidence="14 15" key="1">
    <citation type="submission" date="2020-08" db="EMBL/GenBank/DDBJ databases">
        <title>A Genomic Blueprint of the Chicken Gut Microbiome.</title>
        <authorList>
            <person name="Gilroy R."/>
            <person name="Ravi A."/>
            <person name="Getino M."/>
            <person name="Pursley I."/>
            <person name="Horton D.L."/>
            <person name="Alikhan N.-F."/>
            <person name="Baker D."/>
            <person name="Gharbi K."/>
            <person name="Hall N."/>
            <person name="Watson M."/>
            <person name="Adriaenssens E.M."/>
            <person name="Foster-Nyarko E."/>
            <person name="Jarju S."/>
            <person name="Secka A."/>
            <person name="Antonio M."/>
            <person name="Oren A."/>
            <person name="Chaudhuri R."/>
            <person name="La Ragione R.M."/>
            <person name="Hildebrand F."/>
            <person name="Pallen M.J."/>
        </authorList>
    </citation>
    <scope>NUCLEOTIDE SEQUENCE [LARGE SCALE GENOMIC DNA]</scope>
    <source>
        <strain evidence="14 15">Re57</strain>
    </source>
</reference>
<dbReference type="SUPFAM" id="SSF52540">
    <property type="entry name" value="P-loop containing nucleoside triphosphate hydrolases"/>
    <property type="match status" value="1"/>
</dbReference>
<dbReference type="EC" id="2.7.4.9" evidence="2 10"/>
<dbReference type="Proteomes" id="UP000651517">
    <property type="component" value="Unassembled WGS sequence"/>
</dbReference>
<keyword evidence="8 10" id="KW-0067">ATP-binding</keyword>
<name>A0ABR8WTY3_9MICO</name>
<evidence type="ECO:0000256" key="5">
    <source>
        <dbReference type="ARBA" id="ARBA00022727"/>
    </source>
</evidence>
<feature type="transmembrane region" description="Helical" evidence="12">
    <location>
        <begin position="29"/>
        <end position="56"/>
    </location>
</feature>
<keyword evidence="5 10" id="KW-0545">Nucleotide biosynthesis</keyword>
<evidence type="ECO:0000256" key="1">
    <source>
        <dbReference type="ARBA" id="ARBA00009776"/>
    </source>
</evidence>
<evidence type="ECO:0000256" key="3">
    <source>
        <dbReference type="ARBA" id="ARBA00017144"/>
    </source>
</evidence>
<feature type="compositionally biased region" description="Basic and acidic residues" evidence="11">
    <location>
        <begin position="853"/>
        <end position="876"/>
    </location>
</feature>
<dbReference type="Pfam" id="PF02223">
    <property type="entry name" value="Thymidylate_kin"/>
    <property type="match status" value="1"/>
</dbReference>
<evidence type="ECO:0000256" key="10">
    <source>
        <dbReference type="HAMAP-Rule" id="MF_00165"/>
    </source>
</evidence>
<sequence length="876" mass="91581">MTTPNPPSGASAAASAAPRRHPLAPLVPLGLEVGAWLLLLTTGAIAFGLAGIMGFFDTGLPADLHSVQPVWEVGEFSVRHGAIALTVLLVVAAAGLFLPTSLLGSRLSTTGGRVLSSSAAAAGVSGLFLFFFPSVWLAWLTGLLLAVMVALLVRQAPGVHRKPWRSVGVAAGLGLFVTYIAQIASGVSAGVPAQRWLLLLAALVMLAAAIASFLLPVSADSVDQTTGAFPAQHRGRGEAEIARPWACYVLFGALGVIVALPQIVVADLSFGQAGTYAILCAALVGWAAGFEAGPTFAPGMTRPRLTSFAVLTAGVLLVLIGALKELSGMAILSGAAAFVVGIGVRAQPYAFSRRIGFGIGAFAALLLTWLGTALNVPVTDFMVWEITTTEVAYIIPGLLTIAAGIIAITTFSPLGVRGLGVDLVHAFRAPAARTTAPEAPVAAPEAVAGSQPGAVDAARRLAERGLFIAFEGGDGVGKTTQIRKLGEHLAARGFTDIHTTREPGGTEAGQRIREVLLGGRGVAQRAEALLFAADRAHHIADRVDPWLTAGGVVMTDRYIDSSLAYQSAGRQLSVAEIGAISRWATTGLIPHLTIILDMDPAAANARTESRGGANHLDQAGLEFHSRVRQAFLDMAAAEPQRYVVIDADRDPDAVAADIAAAVDRTLTVQGIRPQPPVVDQPAAAGEQPADGHHRADAAREAGPQLKGDSSAAEEDATTVLPSASSGTGSHASGEDETTVISTPAVDEADDDSATTVLPHRGREPGSQDAVLLPQQHDAGNREDTVRHENAIHQEDANYREDALHEEDATRQFDAPPAPQQPEAEPDPGDAETTVMPRQQLHNSSRQKLQAQAEIERQARERLREARMRGMRRGDQQ</sequence>
<feature type="transmembrane region" description="Helical" evidence="12">
    <location>
        <begin position="276"/>
        <end position="293"/>
    </location>
</feature>
<feature type="region of interest" description="Disordered" evidence="11">
    <location>
        <begin position="803"/>
        <end position="876"/>
    </location>
</feature>
<keyword evidence="15" id="KW-1185">Reference proteome</keyword>
<evidence type="ECO:0000259" key="13">
    <source>
        <dbReference type="Pfam" id="PF02223"/>
    </source>
</evidence>
<feature type="domain" description="Thymidylate kinase-like" evidence="13">
    <location>
        <begin position="470"/>
        <end position="658"/>
    </location>
</feature>
<evidence type="ECO:0000256" key="12">
    <source>
        <dbReference type="SAM" id="Phobius"/>
    </source>
</evidence>
<feature type="transmembrane region" description="Helical" evidence="12">
    <location>
        <begin position="166"/>
        <end position="184"/>
    </location>
</feature>
<feature type="compositionally biased region" description="Basic and acidic residues" evidence="11">
    <location>
        <begin position="689"/>
        <end position="699"/>
    </location>
</feature>
<proteinExistence type="inferred from homology"/>
<dbReference type="Gene3D" id="3.40.50.300">
    <property type="entry name" value="P-loop containing nucleotide triphosphate hydrolases"/>
    <property type="match status" value="1"/>
</dbReference>
<feature type="transmembrane region" description="Helical" evidence="12">
    <location>
        <begin position="355"/>
        <end position="371"/>
    </location>
</feature>
<dbReference type="PANTHER" id="PTHR10344:SF4">
    <property type="entry name" value="UMP-CMP KINASE 2, MITOCHONDRIAL"/>
    <property type="match status" value="1"/>
</dbReference>
<evidence type="ECO:0000256" key="2">
    <source>
        <dbReference type="ARBA" id="ARBA00012980"/>
    </source>
</evidence>
<evidence type="ECO:0000313" key="15">
    <source>
        <dbReference type="Proteomes" id="UP000651517"/>
    </source>
</evidence>
<protein>
    <recommendedName>
        <fullName evidence="3 10">Thymidylate kinase</fullName>
        <ecNumber evidence="2 10">2.7.4.9</ecNumber>
    </recommendedName>
    <alternativeName>
        <fullName evidence="10">dTMP kinase</fullName>
    </alternativeName>
</protein>
<feature type="transmembrane region" description="Helical" evidence="12">
    <location>
        <begin position="136"/>
        <end position="154"/>
    </location>
</feature>
<accession>A0ABR8WTY3</accession>
<dbReference type="InterPro" id="IPR018094">
    <property type="entry name" value="Thymidylate_kinase"/>
</dbReference>
<feature type="compositionally biased region" description="Low complexity" evidence="11">
    <location>
        <begin position="722"/>
        <end position="731"/>
    </location>
</feature>
<keyword evidence="12" id="KW-0472">Membrane</keyword>
<feature type="binding site" evidence="10">
    <location>
        <begin position="472"/>
        <end position="479"/>
    </location>
    <ligand>
        <name>ATP</name>
        <dbReference type="ChEBI" id="CHEBI:30616"/>
    </ligand>
</feature>